<name>A0ABS1KY72_9BACT</name>
<dbReference type="Gene3D" id="3.40.710.10">
    <property type="entry name" value="DD-peptidase/beta-lactamase superfamily"/>
    <property type="match status" value="1"/>
</dbReference>
<dbReference type="Pfam" id="PF00144">
    <property type="entry name" value="Beta-lactamase"/>
    <property type="match status" value="1"/>
</dbReference>
<evidence type="ECO:0000313" key="3">
    <source>
        <dbReference type="EMBL" id="MBL0744400.1"/>
    </source>
</evidence>
<dbReference type="SUPFAM" id="SSF56601">
    <property type="entry name" value="beta-lactamase/transpeptidase-like"/>
    <property type="match status" value="1"/>
</dbReference>
<feature type="domain" description="Peptidase S12 Pab87-related C-terminal" evidence="2">
    <location>
        <begin position="408"/>
        <end position="495"/>
    </location>
</feature>
<dbReference type="Gene3D" id="2.40.128.600">
    <property type="match status" value="1"/>
</dbReference>
<proteinExistence type="predicted"/>
<gene>
    <name evidence="3" type="ORF">JI741_24420</name>
</gene>
<evidence type="ECO:0000259" key="1">
    <source>
        <dbReference type="Pfam" id="PF00144"/>
    </source>
</evidence>
<dbReference type="PANTHER" id="PTHR46825">
    <property type="entry name" value="D-ALANYL-D-ALANINE-CARBOXYPEPTIDASE/ENDOPEPTIDASE AMPH"/>
    <property type="match status" value="1"/>
</dbReference>
<dbReference type="GO" id="GO:0016787">
    <property type="term" value="F:hydrolase activity"/>
    <property type="evidence" value="ECO:0007669"/>
    <property type="project" value="UniProtKB-KW"/>
</dbReference>
<keyword evidence="4" id="KW-1185">Reference proteome</keyword>
<dbReference type="InterPro" id="IPR050491">
    <property type="entry name" value="AmpC-like"/>
</dbReference>
<dbReference type="InterPro" id="IPR012338">
    <property type="entry name" value="Beta-lactam/transpept-like"/>
</dbReference>
<accession>A0ABS1KY72</accession>
<protein>
    <submittedName>
        <fullName evidence="3">Serine hydrolase</fullName>
    </submittedName>
</protein>
<evidence type="ECO:0000313" key="4">
    <source>
        <dbReference type="Proteomes" id="UP000613030"/>
    </source>
</evidence>
<dbReference type="InterPro" id="IPR021860">
    <property type="entry name" value="Peptidase_S12_Pab87-rel_C"/>
</dbReference>
<feature type="domain" description="Beta-lactamase-related" evidence="1">
    <location>
        <begin position="33"/>
        <end position="373"/>
    </location>
</feature>
<dbReference type="Proteomes" id="UP000613030">
    <property type="component" value="Unassembled WGS sequence"/>
</dbReference>
<reference evidence="3 4" key="1">
    <citation type="submission" date="2021-01" db="EMBL/GenBank/DDBJ databases">
        <title>Chryseolinea sp. Jin1 Genome sequencing and assembly.</title>
        <authorList>
            <person name="Kim I."/>
        </authorList>
    </citation>
    <scope>NUCLEOTIDE SEQUENCE [LARGE SCALE GENOMIC DNA]</scope>
    <source>
        <strain evidence="3 4">Jin1</strain>
    </source>
</reference>
<dbReference type="RefSeq" id="WP_202014052.1">
    <property type="nucleotide sequence ID" value="NZ_JAERRB010000010.1"/>
</dbReference>
<dbReference type="Pfam" id="PF11954">
    <property type="entry name" value="DUF3471"/>
    <property type="match status" value="1"/>
</dbReference>
<dbReference type="InterPro" id="IPR001466">
    <property type="entry name" value="Beta-lactam-related"/>
</dbReference>
<dbReference type="PANTHER" id="PTHR46825:SF15">
    <property type="entry name" value="BETA-LACTAMASE-RELATED DOMAIN-CONTAINING PROTEIN"/>
    <property type="match status" value="1"/>
</dbReference>
<sequence>MRYTNYLLTTLLLLAIAGRGIGQTPSFITDSLDAYIQKGIVDWNIPGLAIVVVKDGKIVTMKGYGVRDLSTKAPVDANTLFMIASNTKLFTGTVLAQLENEKRLSLNDKISKYFPEFTLYDANASDLVTIRDMLSHRLGTKTFQGDFTFWNSTLSRAEIMNKMRLLKPVGLFRQDYGYCNSCFMAAGEVVSKVTGQSWEQYVQQTLLSPLQMTRSTAVGAGMENKENVARPYTTSYTGVLNRVPYDQWDNLGPAASIISSVNDLSHWLFFQLDSGRYHGNRLMPFSVLQRTRDINIVTSSRRSSQLPINFRGYGLGLVVADYNGRQAYWHTGGAAGMVSNVCFIPQENLGIAILTNNDNQSFFELLRYQILDAYLGMKYINRSRQSLPAFRKEMKTQLAEIARWKTSVKGNKPAVALPAYAGTYTNELYGQLTIVQQQNHLAFRFNTHKDLTGTLEYMDNDEWLMKYDNIEYGLFAIRFKIAGEKVISVETKANDFVEYDSYTFVKQP</sequence>
<dbReference type="EMBL" id="JAERRB010000010">
    <property type="protein sequence ID" value="MBL0744400.1"/>
    <property type="molecule type" value="Genomic_DNA"/>
</dbReference>
<evidence type="ECO:0000259" key="2">
    <source>
        <dbReference type="Pfam" id="PF11954"/>
    </source>
</evidence>
<keyword evidence="3" id="KW-0378">Hydrolase</keyword>
<comment type="caution">
    <text evidence="3">The sequence shown here is derived from an EMBL/GenBank/DDBJ whole genome shotgun (WGS) entry which is preliminary data.</text>
</comment>
<organism evidence="3 4">
    <name type="scientific">Chryseolinea lacunae</name>
    <dbReference type="NCBI Taxonomy" id="2801331"/>
    <lineage>
        <taxon>Bacteria</taxon>
        <taxon>Pseudomonadati</taxon>
        <taxon>Bacteroidota</taxon>
        <taxon>Cytophagia</taxon>
        <taxon>Cytophagales</taxon>
        <taxon>Fulvivirgaceae</taxon>
        <taxon>Chryseolinea</taxon>
    </lineage>
</organism>